<keyword evidence="3" id="KW-1185">Reference proteome</keyword>
<dbReference type="RefSeq" id="XP_007917280.1">
    <property type="nucleotide sequence ID" value="XM_007919089.1"/>
</dbReference>
<dbReference type="EMBL" id="KB933247">
    <property type="protein sequence ID" value="EON97920.1"/>
    <property type="molecule type" value="Genomic_DNA"/>
</dbReference>
<proteinExistence type="predicted"/>
<feature type="compositionally biased region" description="Basic and acidic residues" evidence="1">
    <location>
        <begin position="58"/>
        <end position="68"/>
    </location>
</feature>
<name>R8BF42_PHAM7</name>
<accession>R8BF42</accession>
<protein>
    <submittedName>
        <fullName evidence="2">Uncharacterized protein</fullName>
    </submittedName>
</protein>
<evidence type="ECO:0000256" key="1">
    <source>
        <dbReference type="SAM" id="MobiDB-lite"/>
    </source>
</evidence>
<evidence type="ECO:0000313" key="2">
    <source>
        <dbReference type="EMBL" id="EON97920.1"/>
    </source>
</evidence>
<dbReference type="GeneID" id="19327220"/>
<sequence length="173" mass="19823">MTKQSKPLPHFSKLSKYKEAMVSRVPSIDDHAMLEDDEDLSPTLSELEALGDVEVDPEDKTPNHHHIECSCTGSDTLKPKPIPTRKTSSFSGLYDAESRLSQAWSFMTTYERVDWDRPELLQAERPPPTRAQQIRDFARRAIRKLREMKRQTCREAKGFKILDSPRLEGRVGA</sequence>
<reference evidence="3" key="1">
    <citation type="journal article" date="2013" name="Genome Announc.">
        <title>Draft genome sequence of the ascomycete Phaeoacremonium aleophilum strain UCR-PA7, a causal agent of the esca disease complex in grapevines.</title>
        <authorList>
            <person name="Blanco-Ulate B."/>
            <person name="Rolshausen P."/>
            <person name="Cantu D."/>
        </authorList>
    </citation>
    <scope>NUCLEOTIDE SEQUENCE [LARGE SCALE GENOMIC DNA]</scope>
    <source>
        <strain evidence="3">UCR-PA7</strain>
    </source>
</reference>
<organism evidence="2 3">
    <name type="scientific">Phaeoacremonium minimum (strain UCR-PA7)</name>
    <name type="common">Esca disease fungus</name>
    <name type="synonym">Togninia minima</name>
    <dbReference type="NCBI Taxonomy" id="1286976"/>
    <lineage>
        <taxon>Eukaryota</taxon>
        <taxon>Fungi</taxon>
        <taxon>Dikarya</taxon>
        <taxon>Ascomycota</taxon>
        <taxon>Pezizomycotina</taxon>
        <taxon>Sordariomycetes</taxon>
        <taxon>Sordariomycetidae</taxon>
        <taxon>Togniniales</taxon>
        <taxon>Togniniaceae</taxon>
        <taxon>Phaeoacremonium</taxon>
    </lineage>
</organism>
<dbReference type="AlphaFoldDB" id="R8BF42"/>
<gene>
    <name evidence="2" type="ORF">UCRPA7_6552</name>
</gene>
<dbReference type="Proteomes" id="UP000014074">
    <property type="component" value="Unassembled WGS sequence"/>
</dbReference>
<evidence type="ECO:0000313" key="3">
    <source>
        <dbReference type="Proteomes" id="UP000014074"/>
    </source>
</evidence>
<dbReference type="KEGG" id="tmn:UCRPA7_6552"/>
<feature type="region of interest" description="Disordered" evidence="1">
    <location>
        <begin position="53"/>
        <end position="83"/>
    </location>
</feature>
<dbReference type="HOGENOM" id="CLU_1548691_0_0_1"/>